<sequence length="74" mass="8511">MTIKEYFCEREQCLSRATITDWFNYCREAVVIYQIEKQTFDGKIGGPGKIVQIDESKFGKRKIIKVGTLKVTGC</sequence>
<comment type="caution">
    <text evidence="1">The sequence shown here is derived from an EMBL/GenBank/DDBJ whole genome shotgun (WGS) entry which is preliminary data.</text>
</comment>
<keyword evidence="2" id="KW-1185">Reference proteome</keyword>
<proteinExistence type="predicted"/>
<accession>A0AAU9TPJ6</accession>
<dbReference type="Proteomes" id="UP001153954">
    <property type="component" value="Unassembled WGS sequence"/>
</dbReference>
<protein>
    <recommendedName>
        <fullName evidence="3">Transposase</fullName>
    </recommendedName>
</protein>
<evidence type="ECO:0000313" key="2">
    <source>
        <dbReference type="Proteomes" id="UP001153954"/>
    </source>
</evidence>
<evidence type="ECO:0000313" key="1">
    <source>
        <dbReference type="EMBL" id="CAH2088628.1"/>
    </source>
</evidence>
<organism evidence="1 2">
    <name type="scientific">Euphydryas editha</name>
    <name type="common">Edith's checkerspot</name>
    <dbReference type="NCBI Taxonomy" id="104508"/>
    <lineage>
        <taxon>Eukaryota</taxon>
        <taxon>Metazoa</taxon>
        <taxon>Ecdysozoa</taxon>
        <taxon>Arthropoda</taxon>
        <taxon>Hexapoda</taxon>
        <taxon>Insecta</taxon>
        <taxon>Pterygota</taxon>
        <taxon>Neoptera</taxon>
        <taxon>Endopterygota</taxon>
        <taxon>Lepidoptera</taxon>
        <taxon>Glossata</taxon>
        <taxon>Ditrysia</taxon>
        <taxon>Papilionoidea</taxon>
        <taxon>Nymphalidae</taxon>
        <taxon>Nymphalinae</taxon>
        <taxon>Euphydryas</taxon>
    </lineage>
</organism>
<evidence type="ECO:0008006" key="3">
    <source>
        <dbReference type="Google" id="ProtNLM"/>
    </source>
</evidence>
<dbReference type="AlphaFoldDB" id="A0AAU9TPJ6"/>
<dbReference type="EMBL" id="CAKOGL010000007">
    <property type="protein sequence ID" value="CAH2088628.1"/>
    <property type="molecule type" value="Genomic_DNA"/>
</dbReference>
<name>A0AAU9TPJ6_EUPED</name>
<gene>
    <name evidence="1" type="ORF">EEDITHA_LOCUS4771</name>
</gene>
<reference evidence="1" key="1">
    <citation type="submission" date="2022-03" db="EMBL/GenBank/DDBJ databases">
        <authorList>
            <person name="Tunstrom K."/>
        </authorList>
    </citation>
    <scope>NUCLEOTIDE SEQUENCE</scope>
</reference>